<evidence type="ECO:0008006" key="4">
    <source>
        <dbReference type="Google" id="ProtNLM"/>
    </source>
</evidence>
<gene>
    <name evidence="2" type="ORF">COV57_00330</name>
</gene>
<protein>
    <recommendedName>
        <fullName evidence="4">Type 4 fimbrial biogenesis protein PilX N-terminal domain-containing protein</fullName>
    </recommendedName>
</protein>
<keyword evidence="1" id="KW-1133">Transmembrane helix</keyword>
<organism evidence="2 3">
    <name type="scientific">Candidatus Liptonbacteria bacterium CG11_big_fil_rev_8_21_14_0_20_35_14</name>
    <dbReference type="NCBI Taxonomy" id="1974634"/>
    <lineage>
        <taxon>Bacteria</taxon>
        <taxon>Candidatus Liptoniibacteriota</taxon>
    </lineage>
</organism>
<dbReference type="Proteomes" id="UP000229893">
    <property type="component" value="Unassembled WGS sequence"/>
</dbReference>
<sequence>MADNMIKYFIKNKEGQVMFLTVVVLGAIISSVTVIAGVLMSFQLRRSADVAASARAIFASDAGVECMLYEIFGTNGDLDTAGKVSNCEDQSNDFSNKASYDIRGVESDIVEGVPRAYKSIGRVSNSVRSIDIRLDQ</sequence>
<keyword evidence="1" id="KW-0812">Transmembrane</keyword>
<evidence type="ECO:0000313" key="3">
    <source>
        <dbReference type="Proteomes" id="UP000229893"/>
    </source>
</evidence>
<proteinExistence type="predicted"/>
<dbReference type="AlphaFoldDB" id="A0A2H0N8J1"/>
<evidence type="ECO:0000256" key="1">
    <source>
        <dbReference type="SAM" id="Phobius"/>
    </source>
</evidence>
<accession>A0A2H0N8J1</accession>
<name>A0A2H0N8J1_9BACT</name>
<keyword evidence="1" id="KW-0472">Membrane</keyword>
<comment type="caution">
    <text evidence="2">The sequence shown here is derived from an EMBL/GenBank/DDBJ whole genome shotgun (WGS) entry which is preliminary data.</text>
</comment>
<reference evidence="2 3" key="1">
    <citation type="submission" date="2017-09" db="EMBL/GenBank/DDBJ databases">
        <title>Depth-based differentiation of microbial function through sediment-hosted aquifers and enrichment of novel symbionts in the deep terrestrial subsurface.</title>
        <authorList>
            <person name="Probst A.J."/>
            <person name="Ladd B."/>
            <person name="Jarett J.K."/>
            <person name="Geller-Mcgrath D.E."/>
            <person name="Sieber C.M."/>
            <person name="Emerson J.B."/>
            <person name="Anantharaman K."/>
            <person name="Thomas B.C."/>
            <person name="Malmstrom R."/>
            <person name="Stieglmeier M."/>
            <person name="Klingl A."/>
            <person name="Woyke T."/>
            <person name="Ryan C.M."/>
            <person name="Banfield J.F."/>
        </authorList>
    </citation>
    <scope>NUCLEOTIDE SEQUENCE [LARGE SCALE GENOMIC DNA]</scope>
    <source>
        <strain evidence="2">CG11_big_fil_rev_8_21_14_0_20_35_14</strain>
    </source>
</reference>
<evidence type="ECO:0000313" key="2">
    <source>
        <dbReference type="EMBL" id="PIR05199.1"/>
    </source>
</evidence>
<dbReference type="EMBL" id="PCWO01000004">
    <property type="protein sequence ID" value="PIR05199.1"/>
    <property type="molecule type" value="Genomic_DNA"/>
</dbReference>
<feature type="transmembrane region" description="Helical" evidence="1">
    <location>
        <begin position="17"/>
        <end position="39"/>
    </location>
</feature>